<dbReference type="Proteomes" id="UP000217211">
    <property type="component" value="Plasmid pSJ05684b"/>
</dbReference>
<dbReference type="EMBL" id="CP023068">
    <property type="protein sequence ID" value="ASY66887.1"/>
    <property type="molecule type" value="Genomic_DNA"/>
</dbReference>
<organism evidence="1 2">
    <name type="scientific">Sinorhizobium sojae CCBAU 05684</name>
    <dbReference type="NCBI Taxonomy" id="716928"/>
    <lineage>
        <taxon>Bacteria</taxon>
        <taxon>Pseudomonadati</taxon>
        <taxon>Pseudomonadota</taxon>
        <taxon>Alphaproteobacteria</taxon>
        <taxon>Hyphomicrobiales</taxon>
        <taxon>Rhizobiaceae</taxon>
        <taxon>Sinorhizobium/Ensifer group</taxon>
        <taxon>Sinorhizobium</taxon>
    </lineage>
</organism>
<evidence type="ECO:0000313" key="2">
    <source>
        <dbReference type="Proteomes" id="UP000217211"/>
    </source>
</evidence>
<dbReference type="AlphaFoldDB" id="A0A249PMA6"/>
<proteinExistence type="predicted"/>
<name>A0A249PMA6_9HYPH</name>
<protein>
    <submittedName>
        <fullName evidence="1">Uncharacterized protein</fullName>
    </submittedName>
</protein>
<accession>A0A249PMA6</accession>
<keyword evidence="1" id="KW-0614">Plasmid</keyword>
<dbReference type="KEGG" id="esj:SJ05684_b59050"/>
<sequence>MIYRELQIGDVVERQRGWRYAETSLPGISTKPLDDEVDIEHQIAAPILPFGIANIKPDPVDEIVMPSPDEIVATGAIILGISYHQNCPHCMLSSMPSSSSSHI</sequence>
<geneLocation type="plasmid" evidence="2">
    <name>psj05684b</name>
</geneLocation>
<keyword evidence="2" id="KW-1185">Reference proteome</keyword>
<reference evidence="1 2" key="1">
    <citation type="submission" date="2017-08" db="EMBL/GenBank/DDBJ databases">
        <title>Multipartite genome sequences of Sinorhizobium species nodulating soybeans.</title>
        <authorList>
            <person name="Tian C.F."/>
        </authorList>
    </citation>
    <scope>NUCLEOTIDE SEQUENCE [LARGE SCALE GENOMIC DNA]</scope>
    <source>
        <strain evidence="1 2">CCBAU 05684</strain>
        <plasmid evidence="2">psj05684b</plasmid>
    </source>
</reference>
<evidence type="ECO:0000313" key="1">
    <source>
        <dbReference type="EMBL" id="ASY66887.1"/>
    </source>
</evidence>
<gene>
    <name evidence="1" type="ORF">SJ05684_b59050</name>
</gene>